<dbReference type="PANTHER" id="PTHR33886">
    <property type="entry name" value="UNSATURATED RHAMNOGALACTURONAN HYDROLASE (EUROFUNG)"/>
    <property type="match status" value="1"/>
</dbReference>
<keyword evidence="2" id="KW-0732">Signal</keyword>
<dbReference type="SUPFAM" id="SSF52317">
    <property type="entry name" value="Class I glutamine amidotransferase-like"/>
    <property type="match status" value="1"/>
</dbReference>
<dbReference type="GO" id="GO:0005975">
    <property type="term" value="P:carbohydrate metabolic process"/>
    <property type="evidence" value="ECO:0007669"/>
    <property type="project" value="InterPro"/>
</dbReference>
<dbReference type="EMBL" id="CM001403">
    <property type="protein sequence ID" value="EHQ27760.1"/>
    <property type="molecule type" value="Genomic_DNA"/>
</dbReference>
<name>H1XZR8_9SPHI</name>
<dbReference type="InterPro" id="IPR012341">
    <property type="entry name" value="6hp_glycosidase-like_sf"/>
</dbReference>
<dbReference type="InterPro" id="IPR008928">
    <property type="entry name" value="6-hairpin_glycosidase_sf"/>
</dbReference>
<dbReference type="SUPFAM" id="SSF48208">
    <property type="entry name" value="Six-hairpin glycosidases"/>
    <property type="match status" value="1"/>
</dbReference>
<sequence>MKKGIQLSILTLSLFSAGLNVYAQEKPMSQRIAATIMKNMPSDTSAAAGGKPFKKWNYDEGVILKGIEGVWLQTADRSYFKYIQQSMDNLINADGTEIKGYKSDDYTLDNILCGRNMLMLYNTLGTAKYLTVANTLYDQLKKQPRTPEGGFWHKKRYVDQMWLDGLYMAESFYAEYAAEFHHEADFDDIAKQYILMEQHARDAKTGLLYHGWDYSKKEKWADPKTGLSANFWARADGWYAMALVDVLDYLPANHPKRPEIIAILNRLATAIQKYQDPKSGVWYDILDKAGEKGNYLESSASSMFVYALAKGVRFGYLPESFLAVADKGYKGIIKEFVEVDANGLTNLKGTVSVSGLGGQPYRDGSYAYYLSEKVVTNDPKGIGAFLQAAVEMERLANRNLGKGKTVILDSYFNDEHKKDVTGASISYHYKWDEQDNNGFTFFGNVFQNYGVKTTTLYQAPTAANLKKGDIYIIVDPDIPKENPNTKYIEEAHVKAISDWVKAGGMLIVLNNDTGNAEFKHLNKLMAKFGIQFNEDSRNHVTTPHFETGAINIPTTDPIFKTAKKIYIKEISTFKVNPPAVAELVDGKDTIIATAKYGKGTVFAVGDPWFYNEYTDGRKLPADYDNYKAANDLVKWALKQIQK</sequence>
<keyword evidence="4" id="KW-1185">Reference proteome</keyword>
<dbReference type="Gene3D" id="1.50.10.10">
    <property type="match status" value="1"/>
</dbReference>
<dbReference type="HOGENOM" id="CLU_446015_0_0_10"/>
<proteinExistence type="predicted"/>
<dbReference type="Pfam" id="PF07470">
    <property type="entry name" value="Glyco_hydro_88"/>
    <property type="match status" value="1"/>
</dbReference>
<accession>H1XZR8</accession>
<dbReference type="Proteomes" id="UP000002774">
    <property type="component" value="Chromosome"/>
</dbReference>
<organism evidence="3 4">
    <name type="scientific">Mucilaginibacter paludis DSM 18603</name>
    <dbReference type="NCBI Taxonomy" id="714943"/>
    <lineage>
        <taxon>Bacteria</taxon>
        <taxon>Pseudomonadati</taxon>
        <taxon>Bacteroidota</taxon>
        <taxon>Sphingobacteriia</taxon>
        <taxon>Sphingobacteriales</taxon>
        <taxon>Sphingobacteriaceae</taxon>
        <taxon>Mucilaginibacter</taxon>
    </lineage>
</organism>
<evidence type="ECO:0000256" key="1">
    <source>
        <dbReference type="ARBA" id="ARBA00022801"/>
    </source>
</evidence>
<feature type="chain" id="PRO_5005682783" evidence="2">
    <location>
        <begin position="24"/>
        <end position="642"/>
    </location>
</feature>
<keyword evidence="1 3" id="KW-0378">Hydrolase</keyword>
<reference evidence="3" key="1">
    <citation type="submission" date="2011-09" db="EMBL/GenBank/DDBJ databases">
        <title>The permanent draft genome of Mucilaginibacter paludis DSM 18603.</title>
        <authorList>
            <consortium name="US DOE Joint Genome Institute (JGI-PGF)"/>
            <person name="Lucas S."/>
            <person name="Han J."/>
            <person name="Lapidus A."/>
            <person name="Bruce D."/>
            <person name="Goodwin L."/>
            <person name="Pitluck S."/>
            <person name="Peters L."/>
            <person name="Kyrpides N."/>
            <person name="Mavromatis K."/>
            <person name="Ivanova N."/>
            <person name="Mikhailova N."/>
            <person name="Held B."/>
            <person name="Detter J.C."/>
            <person name="Tapia R."/>
            <person name="Han C."/>
            <person name="Land M."/>
            <person name="Hauser L."/>
            <person name="Markowitz V."/>
            <person name="Cheng J.-F."/>
            <person name="Hugenholtz P."/>
            <person name="Woyke T."/>
            <person name="Wu D."/>
            <person name="Tindall B."/>
            <person name="Brambilla E."/>
            <person name="Klenk H.-P."/>
            <person name="Eisen J.A."/>
        </authorList>
    </citation>
    <scope>NUCLEOTIDE SEQUENCE [LARGE SCALE GENOMIC DNA]</scope>
    <source>
        <strain evidence="3">DSM 18603</strain>
    </source>
</reference>
<dbReference type="AlphaFoldDB" id="H1XZR8"/>
<evidence type="ECO:0000313" key="3">
    <source>
        <dbReference type="EMBL" id="EHQ27760.1"/>
    </source>
</evidence>
<protein>
    <submittedName>
        <fullName evidence="3">Glycosyl hydrolase family 88</fullName>
    </submittedName>
</protein>
<evidence type="ECO:0000313" key="4">
    <source>
        <dbReference type="Proteomes" id="UP000002774"/>
    </source>
</evidence>
<dbReference type="PANTHER" id="PTHR33886:SF8">
    <property type="entry name" value="UNSATURATED RHAMNOGALACTURONAN HYDROLASE (EUROFUNG)"/>
    <property type="match status" value="1"/>
</dbReference>
<gene>
    <name evidence="3" type="ORF">Mucpa_3662</name>
</gene>
<dbReference type="eggNOG" id="COG4225">
    <property type="taxonomic scope" value="Bacteria"/>
</dbReference>
<evidence type="ECO:0000256" key="2">
    <source>
        <dbReference type="SAM" id="SignalP"/>
    </source>
</evidence>
<dbReference type="InterPro" id="IPR010905">
    <property type="entry name" value="Glyco_hydro_88"/>
</dbReference>
<dbReference type="RefSeq" id="WP_008508334.1">
    <property type="nucleotide sequence ID" value="NZ_CM001403.1"/>
</dbReference>
<feature type="signal peptide" evidence="2">
    <location>
        <begin position="1"/>
        <end position="23"/>
    </location>
</feature>
<dbReference type="Gene3D" id="3.40.50.880">
    <property type="match status" value="1"/>
</dbReference>
<dbReference type="InterPro" id="IPR052043">
    <property type="entry name" value="PolySaccharide_Degr_Enz"/>
</dbReference>
<dbReference type="InterPro" id="IPR029062">
    <property type="entry name" value="Class_I_gatase-like"/>
</dbReference>
<dbReference type="OrthoDB" id="6381507at2"/>
<dbReference type="STRING" id="714943.Mucpa_3662"/>
<dbReference type="GO" id="GO:0016787">
    <property type="term" value="F:hydrolase activity"/>
    <property type="evidence" value="ECO:0007669"/>
    <property type="project" value="UniProtKB-KW"/>
</dbReference>